<evidence type="ECO:0000256" key="1">
    <source>
        <dbReference type="ARBA" id="ARBA00004651"/>
    </source>
</evidence>
<evidence type="ECO:0000313" key="6">
    <source>
        <dbReference type="Proteomes" id="UP001225646"/>
    </source>
</evidence>
<dbReference type="InterPro" id="IPR003148">
    <property type="entry name" value="RCK_N"/>
</dbReference>
<dbReference type="PROSITE" id="PS51201">
    <property type="entry name" value="RCK_N"/>
    <property type="match status" value="1"/>
</dbReference>
<dbReference type="InterPro" id="IPR036291">
    <property type="entry name" value="NAD(P)-bd_dom_sf"/>
</dbReference>
<name>A0ABT9VSA5_9BACI</name>
<dbReference type="PROSITE" id="PS51202">
    <property type="entry name" value="RCK_C"/>
    <property type="match status" value="1"/>
</dbReference>
<keyword evidence="5" id="KW-0407">Ion channel</keyword>
<dbReference type="PANTHER" id="PTHR43833:SF9">
    <property type="entry name" value="POTASSIUM CHANNEL PROTEIN YUGO-RELATED"/>
    <property type="match status" value="1"/>
</dbReference>
<feature type="transmembrane region" description="Helical" evidence="2">
    <location>
        <begin position="33"/>
        <end position="50"/>
    </location>
</feature>
<dbReference type="Pfam" id="PF02080">
    <property type="entry name" value="TrkA_C"/>
    <property type="match status" value="1"/>
</dbReference>
<dbReference type="SUPFAM" id="SSF81324">
    <property type="entry name" value="Voltage-gated potassium channels"/>
    <property type="match status" value="1"/>
</dbReference>
<feature type="domain" description="RCK N-terminal" evidence="3">
    <location>
        <begin position="107"/>
        <end position="223"/>
    </location>
</feature>
<dbReference type="SUPFAM" id="SSF51735">
    <property type="entry name" value="NAD(P)-binding Rossmann-fold domains"/>
    <property type="match status" value="1"/>
</dbReference>
<evidence type="ECO:0000259" key="4">
    <source>
        <dbReference type="PROSITE" id="PS51202"/>
    </source>
</evidence>
<feature type="transmembrane region" description="Helical" evidence="2">
    <location>
        <begin position="62"/>
        <end position="86"/>
    </location>
</feature>
<proteinExistence type="predicted"/>
<keyword evidence="2" id="KW-0472">Membrane</keyword>
<evidence type="ECO:0000313" key="5">
    <source>
        <dbReference type="EMBL" id="MDQ0163873.1"/>
    </source>
</evidence>
<reference evidence="5 6" key="1">
    <citation type="submission" date="2023-07" db="EMBL/GenBank/DDBJ databases">
        <title>Genomic Encyclopedia of Type Strains, Phase IV (KMG-IV): sequencing the most valuable type-strain genomes for metagenomic binning, comparative biology and taxonomic classification.</title>
        <authorList>
            <person name="Goeker M."/>
        </authorList>
    </citation>
    <scope>NUCLEOTIDE SEQUENCE [LARGE SCALE GENOMIC DNA]</scope>
    <source>
        <strain evidence="5 6">DSM 19092</strain>
    </source>
</reference>
<sequence length="335" mass="37052">MNGFRHLRFGLGLMIILAVFGTIGFMIFESMTFFDAFWLTIITVLTVGYGDTIPVTFAGRVFALLIIPISIGIVTYVIGSITALIIEGELSLAVRRRKMEKEIEKLSGHIIVCGLGRVGEQVMQYLQDKQIPAVFIDQNEEIITQLAYKKGNYVIGDATNDEILIKAGIKRASGLVTTLPRDAENVFITLSAKALNPSLTIVTRAEKNDSKDKLIKAGADKVITPHSISGKQMVLSLLKPKSVDYVDMMLQVGKQEYGFEEIYLGRFSPIIYKTIKEADIRKKYGITVVAVLKGDQFISNPSADVELEADDRLIVFGSSEQLQSFEQAVKDDNEG</sequence>
<dbReference type="InterPro" id="IPR036721">
    <property type="entry name" value="RCK_C_sf"/>
</dbReference>
<gene>
    <name evidence="5" type="ORF">J2S06_003001</name>
</gene>
<dbReference type="PANTHER" id="PTHR43833">
    <property type="entry name" value="POTASSIUM CHANNEL PROTEIN 2-RELATED-RELATED"/>
    <property type="match status" value="1"/>
</dbReference>
<feature type="domain" description="RCK C-terminal" evidence="4">
    <location>
        <begin position="247"/>
        <end position="331"/>
    </location>
</feature>
<comment type="caution">
    <text evidence="5">The sequence shown here is derived from an EMBL/GenBank/DDBJ whole genome shotgun (WGS) entry which is preliminary data.</text>
</comment>
<keyword evidence="2" id="KW-1133">Transmembrane helix</keyword>
<dbReference type="SUPFAM" id="SSF116726">
    <property type="entry name" value="TrkA C-terminal domain-like"/>
    <property type="match status" value="1"/>
</dbReference>
<dbReference type="InterPro" id="IPR013099">
    <property type="entry name" value="K_chnl_dom"/>
</dbReference>
<dbReference type="Gene3D" id="3.40.50.720">
    <property type="entry name" value="NAD(P)-binding Rossmann-like Domain"/>
    <property type="match status" value="1"/>
</dbReference>
<keyword evidence="2" id="KW-0812">Transmembrane</keyword>
<comment type="subcellular location">
    <subcellularLocation>
        <location evidence="1">Cell membrane</location>
        <topology evidence="1">Multi-pass membrane protein</topology>
    </subcellularLocation>
</comment>
<keyword evidence="5" id="KW-0813">Transport</keyword>
<dbReference type="Proteomes" id="UP001225646">
    <property type="component" value="Unassembled WGS sequence"/>
</dbReference>
<dbReference type="Gene3D" id="1.10.287.70">
    <property type="match status" value="1"/>
</dbReference>
<dbReference type="Pfam" id="PF02254">
    <property type="entry name" value="TrkA_N"/>
    <property type="match status" value="1"/>
</dbReference>
<organism evidence="5 6">
    <name type="scientific">Aeribacillus alveayuensis</name>
    <dbReference type="NCBI Taxonomy" id="279215"/>
    <lineage>
        <taxon>Bacteria</taxon>
        <taxon>Bacillati</taxon>
        <taxon>Bacillota</taxon>
        <taxon>Bacilli</taxon>
        <taxon>Bacillales</taxon>
        <taxon>Bacillaceae</taxon>
        <taxon>Aeribacillus</taxon>
    </lineage>
</organism>
<dbReference type="RefSeq" id="WP_419152813.1">
    <property type="nucleotide sequence ID" value="NZ_JAUSTR010000028.1"/>
</dbReference>
<dbReference type="Pfam" id="PF07885">
    <property type="entry name" value="Ion_trans_2"/>
    <property type="match status" value="1"/>
</dbReference>
<keyword evidence="6" id="KW-1185">Reference proteome</keyword>
<evidence type="ECO:0000256" key="2">
    <source>
        <dbReference type="SAM" id="Phobius"/>
    </source>
</evidence>
<dbReference type="InterPro" id="IPR006037">
    <property type="entry name" value="RCK_C"/>
</dbReference>
<protein>
    <submittedName>
        <fullName evidence="5">Voltage-gated potassium channel</fullName>
    </submittedName>
</protein>
<evidence type="ECO:0000259" key="3">
    <source>
        <dbReference type="PROSITE" id="PS51201"/>
    </source>
</evidence>
<keyword evidence="5" id="KW-0406">Ion transport</keyword>
<dbReference type="GO" id="GO:0034220">
    <property type="term" value="P:monoatomic ion transmembrane transport"/>
    <property type="evidence" value="ECO:0007669"/>
    <property type="project" value="UniProtKB-KW"/>
</dbReference>
<accession>A0ABT9VSA5</accession>
<dbReference type="InterPro" id="IPR050721">
    <property type="entry name" value="Trk_Ktr_HKT_K-transport"/>
</dbReference>
<dbReference type="Gene3D" id="3.30.70.1450">
    <property type="entry name" value="Regulator of K+ conductance, C-terminal domain"/>
    <property type="match status" value="1"/>
</dbReference>
<dbReference type="EMBL" id="JAUSTR010000028">
    <property type="protein sequence ID" value="MDQ0163873.1"/>
    <property type="molecule type" value="Genomic_DNA"/>
</dbReference>
<feature type="transmembrane region" description="Helical" evidence="2">
    <location>
        <begin position="7"/>
        <end position="27"/>
    </location>
</feature>